<dbReference type="Proteomes" id="UP000094329">
    <property type="component" value="Unassembled WGS sequence"/>
</dbReference>
<dbReference type="InterPro" id="IPR036086">
    <property type="entry name" value="ParB/Sulfiredoxin_sf"/>
</dbReference>
<feature type="domain" description="ParB-like N-terminal" evidence="2">
    <location>
        <begin position="35"/>
        <end position="123"/>
    </location>
</feature>
<evidence type="ECO:0000313" key="4">
    <source>
        <dbReference type="Proteomes" id="UP000094329"/>
    </source>
</evidence>
<accession>A0ABX3A4Z8</accession>
<dbReference type="SMART" id="SM00470">
    <property type="entry name" value="ParB"/>
    <property type="match status" value="1"/>
</dbReference>
<dbReference type="PANTHER" id="PTHR33375">
    <property type="entry name" value="CHROMOSOME-PARTITIONING PROTEIN PARB-RELATED"/>
    <property type="match status" value="1"/>
</dbReference>
<keyword evidence="4" id="KW-1185">Reference proteome</keyword>
<dbReference type="Gene3D" id="1.10.10.2830">
    <property type="match status" value="1"/>
</dbReference>
<gene>
    <name evidence="3" type="ORF">BGC07_17400</name>
</gene>
<dbReference type="InterPro" id="IPR050336">
    <property type="entry name" value="Chromosome_partition/occlusion"/>
</dbReference>
<evidence type="ECO:0000259" key="2">
    <source>
        <dbReference type="SMART" id="SM00470"/>
    </source>
</evidence>
<comment type="caution">
    <text evidence="3">The sequence shown here is derived from an EMBL/GenBank/DDBJ whole genome shotgun (WGS) entry which is preliminary data.</text>
</comment>
<reference evidence="3 4" key="1">
    <citation type="submission" date="2016-08" db="EMBL/GenBank/DDBJ databases">
        <title>Draft genome sequence of Candidatus Piscirickettsia litoralis, from seawater.</title>
        <authorList>
            <person name="Wan X."/>
            <person name="Lee A.J."/>
            <person name="Hou S."/>
            <person name="Donachie S.P."/>
        </authorList>
    </citation>
    <scope>NUCLEOTIDE SEQUENCE [LARGE SCALE GENOMIC DNA]</scope>
    <source>
        <strain evidence="3 4">Y2</strain>
    </source>
</reference>
<dbReference type="EMBL" id="MDTU01000005">
    <property type="protein sequence ID" value="ODN41189.1"/>
    <property type="molecule type" value="Genomic_DNA"/>
</dbReference>
<evidence type="ECO:0000256" key="1">
    <source>
        <dbReference type="ARBA" id="ARBA00006295"/>
    </source>
</evidence>
<organism evidence="3 4">
    <name type="scientific">Piscirickettsia litoralis</name>
    <dbReference type="NCBI Taxonomy" id="1891921"/>
    <lineage>
        <taxon>Bacteria</taxon>
        <taxon>Pseudomonadati</taxon>
        <taxon>Pseudomonadota</taxon>
        <taxon>Gammaproteobacteria</taxon>
        <taxon>Thiotrichales</taxon>
        <taxon>Piscirickettsiaceae</taxon>
        <taxon>Piscirickettsia</taxon>
    </lineage>
</organism>
<dbReference type="PANTHER" id="PTHR33375:SF1">
    <property type="entry name" value="CHROMOSOME-PARTITIONING PROTEIN PARB-RELATED"/>
    <property type="match status" value="1"/>
</dbReference>
<dbReference type="SUPFAM" id="SSF110849">
    <property type="entry name" value="ParB/Sulfiredoxin"/>
    <property type="match status" value="1"/>
</dbReference>
<dbReference type="InterPro" id="IPR004437">
    <property type="entry name" value="ParB/RepB/Spo0J"/>
</dbReference>
<protein>
    <recommendedName>
        <fullName evidence="2">ParB-like N-terminal domain-containing protein</fullName>
    </recommendedName>
</protein>
<name>A0ABX3A4Z8_9GAMM</name>
<dbReference type="Gene3D" id="3.90.1530.30">
    <property type="match status" value="1"/>
</dbReference>
<dbReference type="InterPro" id="IPR003115">
    <property type="entry name" value="ParB_N"/>
</dbReference>
<dbReference type="RefSeq" id="WP_069314326.1">
    <property type="nucleotide sequence ID" value="NZ_MDTU01000005.1"/>
</dbReference>
<proteinExistence type="inferred from homology"/>
<dbReference type="NCBIfam" id="TIGR00180">
    <property type="entry name" value="parB_part"/>
    <property type="match status" value="1"/>
</dbReference>
<comment type="similarity">
    <text evidence="1">Belongs to the ParB family.</text>
</comment>
<dbReference type="Pfam" id="PF02195">
    <property type="entry name" value="ParB_N"/>
    <property type="match status" value="1"/>
</dbReference>
<evidence type="ECO:0000313" key="3">
    <source>
        <dbReference type="EMBL" id="ODN41189.1"/>
    </source>
</evidence>
<sequence length="295" mass="34118">MASRAIQIRRKPKQKKLVKDIDDFVESHNGLKSELWADVEDCFLSPLKTDRKNISPEYIAGLAEDLKKRQINAVVAREYEGKYEVIAGECRYRAAKSINIKLLVRVVDWSDEEAIATIISENEKREDLCDYEKALFYLDCKGSLSIRAFAEKHNLDRNYVNRLFKLEKIPSSVESVFPMVDMSASQFEEIASRIKENSYYEDVFVALAPLLSQIETPITWKAFLAKVDRKVNPPERQPKKKIERYVFKAKDKEIGNIKPTETGYSVTIKKKMNQKNTRRFSKSLRDCLKSFLNGS</sequence>